<keyword evidence="5" id="KW-0067">ATP-binding</keyword>
<comment type="catalytic activity">
    <reaction evidence="9">
        <text>ATP + H2O = ADP + phosphate + H(+)</text>
        <dbReference type="Rhea" id="RHEA:13065"/>
        <dbReference type="ChEBI" id="CHEBI:15377"/>
        <dbReference type="ChEBI" id="CHEBI:15378"/>
        <dbReference type="ChEBI" id="CHEBI:30616"/>
        <dbReference type="ChEBI" id="CHEBI:43474"/>
        <dbReference type="ChEBI" id="CHEBI:456216"/>
        <dbReference type="EC" id="5.6.2.4"/>
    </reaction>
</comment>
<feature type="domain" description="Helicase C-terminal" evidence="12">
    <location>
        <begin position="416"/>
        <end position="561"/>
    </location>
</feature>
<protein>
    <recommendedName>
        <fullName evidence="8">DNA 3'-5' helicase</fullName>
        <ecNumber evidence="8">5.6.2.4</ecNumber>
    </recommendedName>
</protein>
<evidence type="ECO:0000256" key="10">
    <source>
        <dbReference type="SAM" id="Coils"/>
    </source>
</evidence>
<comment type="similarity">
    <text evidence="1">Belongs to the helicase family. RAD25/XPB subfamily.</text>
</comment>
<comment type="catalytic activity">
    <reaction evidence="7">
        <text>Couples ATP hydrolysis with the unwinding of duplex DNA by translocating in the 3'-5' direction.</text>
        <dbReference type="EC" id="5.6.2.4"/>
    </reaction>
</comment>
<keyword evidence="2" id="KW-0547">Nucleotide-binding</keyword>
<dbReference type="EC" id="5.6.2.4" evidence="8"/>
<dbReference type="Pfam" id="PF16203">
    <property type="entry name" value="ERCC3_RAD25_C"/>
    <property type="match status" value="1"/>
</dbReference>
<dbReference type="GO" id="GO:0043138">
    <property type="term" value="F:3'-5' DNA helicase activity"/>
    <property type="evidence" value="ECO:0007669"/>
    <property type="project" value="UniProtKB-EC"/>
</dbReference>
<dbReference type="PROSITE" id="PS51192">
    <property type="entry name" value="HELICASE_ATP_BIND_1"/>
    <property type="match status" value="1"/>
</dbReference>
<reference evidence="13 14" key="2">
    <citation type="journal article" date="2011" name="Stand. Genomic Sci.">
        <title>Complete genome sequence of Desulfurococcus mucosus type strain (O7/1).</title>
        <authorList>
            <person name="Wirth R."/>
            <person name="Chertkov O."/>
            <person name="Held B."/>
            <person name="Lapidus A."/>
            <person name="Nolan M."/>
            <person name="Lucas S."/>
            <person name="Hammon N."/>
            <person name="Deshpande S."/>
            <person name="Cheng J.F."/>
            <person name="Tapia R."/>
            <person name="Han C."/>
            <person name="Goodwin L."/>
            <person name="Pitluck S."/>
            <person name="Liolios K."/>
            <person name="Ioanna P."/>
            <person name="Ivanova N."/>
            <person name="Mavromatis K."/>
            <person name="Mikhailova N."/>
            <person name="Pati A."/>
            <person name="Chen A."/>
            <person name="Palaniappan K."/>
            <person name="Land M."/>
            <person name="Hauser L."/>
            <person name="Chang Y.J."/>
            <person name="Jeffries C.D."/>
            <person name="Bilek Y."/>
            <person name="Hader T."/>
            <person name="Rohde M."/>
            <person name="Spring S."/>
            <person name="Sikorski J."/>
            <person name="Goker M."/>
            <person name="Woyke T."/>
            <person name="Bristow J."/>
            <person name="Eisen J.A."/>
            <person name="Markowitz V."/>
            <person name="Hugenholtz P."/>
            <person name="Kyrpides N.C."/>
            <person name="Klenk H.P."/>
        </authorList>
    </citation>
    <scope>NUCLEOTIDE SEQUENCE [LARGE SCALE GENOMIC DNA]</scope>
    <source>
        <strain evidence="14">ATCC 35584 / DSM 2162 / JCM 9187 / O7/1</strain>
    </source>
</reference>
<evidence type="ECO:0000256" key="6">
    <source>
        <dbReference type="ARBA" id="ARBA00023235"/>
    </source>
</evidence>
<evidence type="ECO:0000256" key="5">
    <source>
        <dbReference type="ARBA" id="ARBA00022840"/>
    </source>
</evidence>
<evidence type="ECO:0000256" key="4">
    <source>
        <dbReference type="ARBA" id="ARBA00022806"/>
    </source>
</evidence>
<gene>
    <name evidence="13" type="ordered locus">Desmu_1224</name>
</gene>
<evidence type="ECO:0000259" key="11">
    <source>
        <dbReference type="PROSITE" id="PS51192"/>
    </source>
</evidence>
<evidence type="ECO:0000256" key="9">
    <source>
        <dbReference type="ARBA" id="ARBA00048988"/>
    </source>
</evidence>
<dbReference type="GeneID" id="10153940"/>
<dbReference type="GO" id="GO:0003677">
    <property type="term" value="F:DNA binding"/>
    <property type="evidence" value="ECO:0007669"/>
    <property type="project" value="InterPro"/>
</dbReference>
<dbReference type="InterPro" id="IPR027417">
    <property type="entry name" value="P-loop_NTPase"/>
</dbReference>
<dbReference type="CDD" id="cd17926">
    <property type="entry name" value="DEXHc_RE"/>
    <property type="match status" value="1"/>
</dbReference>
<dbReference type="SMART" id="SM00490">
    <property type="entry name" value="HELICc"/>
    <property type="match status" value="1"/>
</dbReference>
<keyword evidence="6" id="KW-0413">Isomerase</keyword>
<evidence type="ECO:0000256" key="3">
    <source>
        <dbReference type="ARBA" id="ARBA00022801"/>
    </source>
</evidence>
<keyword evidence="14" id="KW-1185">Reference proteome</keyword>
<dbReference type="PANTHER" id="PTHR11274:SF0">
    <property type="entry name" value="GENERAL TRANSCRIPTION AND DNA REPAIR FACTOR IIH HELICASE SUBUNIT XPB"/>
    <property type="match status" value="1"/>
</dbReference>
<dbReference type="CDD" id="cd18789">
    <property type="entry name" value="SF2_C_XPB"/>
    <property type="match status" value="1"/>
</dbReference>
<evidence type="ECO:0000313" key="13">
    <source>
        <dbReference type="EMBL" id="ADV65520.1"/>
    </source>
</evidence>
<dbReference type="RefSeq" id="WP_013562742.1">
    <property type="nucleotide sequence ID" value="NC_014961.1"/>
</dbReference>
<dbReference type="HOGENOM" id="CLU_008213_6_0_2"/>
<name>E8R755_DESM0</name>
<sequence>MRKYSYSEAINMVVFKVKRWLEESEFKELLKIADYNGYRDGYRVFTLNVEKSLRNGYGVEDALNLLMELEAEVEGSIDDLRNAFNKYSVTLEWDSVEGFIMLHMPKTLYTGLKNVLSLVGARKSSETPDTSTYRIPPLNLDLLVRDLERLGIPVSDPAGLTRPKTLQVKPELRNVDLRDYQREALGKWVENKHRGVIALPTGSGKTLIGVAALVETGVRSLIVVYTKEQMMQWRDAILKYTNIEPSMIGLIHSEEKRPAPVTITTYQSGFRQINTLSPFFDMLIIDEVHHLPAEKFRHIAVHSIARYRMGLSATPFREDGRHEELFPLLGGVVYYKTPNDLVSMGYLARYRVVTVKTRLSGEERKAYEELRRKYWALAGSRDFKQVVEDARTDPRAREALRVHSQMRSILARAKAKIDKAVEIARSELEKGGKIIVFTQYVDQAREISERLNAYLLTGEIPTEERKRILEEFKNTDKGILVVTTVGDEGLDIPDANVGIMVSGTGSRRQFIQRLGRLLRPKPGGKEAVLYEIILEKTSEEYQARKRKNMGFDEMMNSGEGE</sequence>
<dbReference type="eggNOG" id="arCOG00874">
    <property type="taxonomic scope" value="Archaea"/>
</dbReference>
<organism evidence="13 14">
    <name type="scientific">Desulfurococcus mucosus (strain ATCC 35584 / DSM 2162 / JCM 9187 / O7/1)</name>
    <dbReference type="NCBI Taxonomy" id="765177"/>
    <lineage>
        <taxon>Archaea</taxon>
        <taxon>Thermoproteota</taxon>
        <taxon>Thermoprotei</taxon>
        <taxon>Desulfurococcales</taxon>
        <taxon>Desulfurococcaceae</taxon>
        <taxon>Desulfurococcus</taxon>
    </lineage>
</organism>
<dbReference type="InterPro" id="IPR032438">
    <property type="entry name" value="ERCC3_RAD25_C"/>
</dbReference>
<dbReference type="Proteomes" id="UP000001068">
    <property type="component" value="Chromosome"/>
</dbReference>
<dbReference type="InterPro" id="IPR001650">
    <property type="entry name" value="Helicase_C-like"/>
</dbReference>
<dbReference type="EMBL" id="CP002363">
    <property type="protein sequence ID" value="ADV65520.1"/>
    <property type="molecule type" value="Genomic_DNA"/>
</dbReference>
<dbReference type="Pfam" id="PF04851">
    <property type="entry name" value="ResIII"/>
    <property type="match status" value="1"/>
</dbReference>
<dbReference type="GO" id="GO:0016787">
    <property type="term" value="F:hydrolase activity"/>
    <property type="evidence" value="ECO:0007669"/>
    <property type="project" value="UniProtKB-KW"/>
</dbReference>
<keyword evidence="3" id="KW-0378">Hydrolase</keyword>
<evidence type="ECO:0000256" key="7">
    <source>
        <dbReference type="ARBA" id="ARBA00034617"/>
    </source>
</evidence>
<dbReference type="SMART" id="SM00487">
    <property type="entry name" value="DEXDc"/>
    <property type="match status" value="1"/>
</dbReference>
<dbReference type="PANTHER" id="PTHR11274">
    <property type="entry name" value="RAD25/XP-B DNA REPAIR HELICASE"/>
    <property type="match status" value="1"/>
</dbReference>
<dbReference type="GO" id="GO:0005524">
    <property type="term" value="F:ATP binding"/>
    <property type="evidence" value="ECO:0007669"/>
    <property type="project" value="UniProtKB-KW"/>
</dbReference>
<accession>E8R755</accession>
<dbReference type="Gene3D" id="3.40.50.300">
    <property type="entry name" value="P-loop containing nucleotide triphosphate hydrolases"/>
    <property type="match status" value="2"/>
</dbReference>
<dbReference type="KEGG" id="dmu:Desmu_1224"/>
<feature type="domain" description="Helicase ATP-binding" evidence="11">
    <location>
        <begin position="186"/>
        <end position="333"/>
    </location>
</feature>
<proteinExistence type="inferred from homology"/>
<dbReference type="SUPFAM" id="SSF52540">
    <property type="entry name" value="P-loop containing nucleoside triphosphate hydrolases"/>
    <property type="match status" value="1"/>
</dbReference>
<dbReference type="STRING" id="765177.Desmu_1224"/>
<evidence type="ECO:0000259" key="12">
    <source>
        <dbReference type="PROSITE" id="PS51194"/>
    </source>
</evidence>
<evidence type="ECO:0000256" key="2">
    <source>
        <dbReference type="ARBA" id="ARBA00022741"/>
    </source>
</evidence>
<evidence type="ECO:0000256" key="1">
    <source>
        <dbReference type="ARBA" id="ARBA00006637"/>
    </source>
</evidence>
<keyword evidence="4 13" id="KW-0347">Helicase</keyword>
<reference evidence="14" key="1">
    <citation type="submission" date="2010-11" db="EMBL/GenBank/DDBJ databases">
        <title>The complete genome of Desulfurococcus mucosus DSM 2162.</title>
        <authorList>
            <consortium name="US DOE Joint Genome Institute (JGI-PGF)"/>
            <person name="Lucas S."/>
            <person name="Copeland A."/>
            <person name="Lapidus A."/>
            <person name="Bruce D."/>
            <person name="Goodwin L."/>
            <person name="Pitluck S."/>
            <person name="Kyrpides N."/>
            <person name="Mavromatis K."/>
            <person name="Pagani I."/>
            <person name="Ivanova N."/>
            <person name="Ovchinnikova G."/>
            <person name="Chertkov O."/>
            <person name="Held B."/>
            <person name="Brettin T."/>
            <person name="Detter J.C."/>
            <person name="Tapia R."/>
            <person name="Han C."/>
            <person name="Land M."/>
            <person name="Hauser L."/>
            <person name="Markowitz V."/>
            <person name="Cheng J.-F."/>
            <person name="Hugenholtz P."/>
            <person name="Woyke T."/>
            <person name="Wu D."/>
            <person name="Wirth R."/>
            <person name="Bilek Y."/>
            <person name="Hader T."/>
            <person name="Klenk H.-P."/>
            <person name="Eisen J.A."/>
        </authorList>
    </citation>
    <scope>NUCLEOTIDE SEQUENCE [LARGE SCALE GENOMIC DNA]</scope>
    <source>
        <strain evidence="14">ATCC 35584 / DSM 2162 / JCM 9187 / O7/1</strain>
    </source>
</reference>
<evidence type="ECO:0000256" key="8">
    <source>
        <dbReference type="ARBA" id="ARBA00034808"/>
    </source>
</evidence>
<evidence type="ECO:0000313" key="14">
    <source>
        <dbReference type="Proteomes" id="UP000001068"/>
    </source>
</evidence>
<dbReference type="InterPro" id="IPR006935">
    <property type="entry name" value="Helicase/UvrB_N"/>
</dbReference>
<feature type="coiled-coil region" evidence="10">
    <location>
        <begin position="59"/>
        <end position="86"/>
    </location>
</feature>
<dbReference type="InterPro" id="IPR014001">
    <property type="entry name" value="Helicase_ATP-bd"/>
</dbReference>
<keyword evidence="10" id="KW-0175">Coiled coil</keyword>
<dbReference type="AlphaFoldDB" id="E8R755"/>
<dbReference type="PROSITE" id="PS51194">
    <property type="entry name" value="HELICASE_CTER"/>
    <property type="match status" value="1"/>
</dbReference>
<dbReference type="InterPro" id="IPR050615">
    <property type="entry name" value="ATP-dep_DNA_Helicase"/>
</dbReference>